<dbReference type="GO" id="GO:0016020">
    <property type="term" value="C:membrane"/>
    <property type="evidence" value="ECO:0007669"/>
    <property type="project" value="TreeGrafter"/>
</dbReference>
<evidence type="ECO:0000313" key="4">
    <source>
        <dbReference type="Proteomes" id="UP000657574"/>
    </source>
</evidence>
<sequence length="403" mass="44214">MTTDHVLTGSAPAAAAHDSAPAAAAHGHGPAAVPARPRPARLPSLTGLRFLAALAVFAHHAFLPIPPLRLMADDRTAYRLADWFTQAGGLGVSFFFVLSGFVLTWSAREDDTTTSFWRRRLVKIYPVYVVAWVLAMVLFAGSTTSTHVAVANLFMVQVWVPSYFTNFSVDSPSWSLGVEAVFYLCFPLLLHAARRIGPARLKYWITAVIGAVVATPALAYALFPTTPRVPSGQVLSVSQYWFAYVLPPVRMADFALGILVALAVRHGRWRDIGMVWSGLLLAGGYWLTFHVPYLYGQRAVLIVPIVLLIAATATADIEGRFTLFRNRTMVWLGEISFAFYLLHYIALSTLRKELGQEMYSTAATLSMLAATAAGTVLVSWVLYRLVEAPLVRRFGRARRTPAG</sequence>
<accession>A0A917P350</accession>
<keyword evidence="1" id="KW-0472">Membrane</keyword>
<keyword evidence="4" id="KW-1185">Reference proteome</keyword>
<dbReference type="InterPro" id="IPR002656">
    <property type="entry name" value="Acyl_transf_3_dom"/>
</dbReference>
<proteinExistence type="predicted"/>
<dbReference type="InterPro" id="IPR050879">
    <property type="entry name" value="Acyltransferase_3"/>
</dbReference>
<dbReference type="AlphaFoldDB" id="A0A917P350"/>
<feature type="transmembrane region" description="Helical" evidence="1">
    <location>
        <begin position="299"/>
        <end position="317"/>
    </location>
</feature>
<dbReference type="Proteomes" id="UP000657574">
    <property type="component" value="Unassembled WGS sequence"/>
</dbReference>
<evidence type="ECO:0000259" key="2">
    <source>
        <dbReference type="Pfam" id="PF01757"/>
    </source>
</evidence>
<feature type="transmembrane region" description="Helical" evidence="1">
    <location>
        <begin position="46"/>
        <end position="63"/>
    </location>
</feature>
<evidence type="ECO:0000256" key="1">
    <source>
        <dbReference type="SAM" id="Phobius"/>
    </source>
</evidence>
<protein>
    <submittedName>
        <fullName evidence="3">Acyltransferase</fullName>
    </submittedName>
</protein>
<dbReference type="GO" id="GO:0009103">
    <property type="term" value="P:lipopolysaccharide biosynthetic process"/>
    <property type="evidence" value="ECO:0007669"/>
    <property type="project" value="TreeGrafter"/>
</dbReference>
<feature type="transmembrane region" description="Helical" evidence="1">
    <location>
        <begin position="203"/>
        <end position="221"/>
    </location>
</feature>
<feature type="transmembrane region" description="Helical" evidence="1">
    <location>
        <begin position="274"/>
        <end position="293"/>
    </location>
</feature>
<dbReference type="PANTHER" id="PTHR23028:SF53">
    <property type="entry name" value="ACYL_TRANSF_3 DOMAIN-CONTAINING PROTEIN"/>
    <property type="match status" value="1"/>
</dbReference>
<gene>
    <name evidence="3" type="ORF">GCM10010121_072990</name>
</gene>
<feature type="transmembrane region" description="Helical" evidence="1">
    <location>
        <begin position="83"/>
        <end position="106"/>
    </location>
</feature>
<evidence type="ECO:0000313" key="3">
    <source>
        <dbReference type="EMBL" id="GGJ51443.1"/>
    </source>
</evidence>
<feature type="transmembrane region" description="Helical" evidence="1">
    <location>
        <begin position="359"/>
        <end position="383"/>
    </location>
</feature>
<comment type="caution">
    <text evidence="3">The sequence shown here is derived from an EMBL/GenBank/DDBJ whole genome shotgun (WGS) entry which is preliminary data.</text>
</comment>
<reference evidence="3" key="2">
    <citation type="submission" date="2020-09" db="EMBL/GenBank/DDBJ databases">
        <authorList>
            <person name="Sun Q."/>
            <person name="Ohkuma M."/>
        </authorList>
    </citation>
    <scope>NUCLEOTIDE SEQUENCE</scope>
    <source>
        <strain evidence="3">JCM 3086</strain>
    </source>
</reference>
<keyword evidence="3" id="KW-0808">Transferase</keyword>
<feature type="domain" description="Acyltransferase 3" evidence="2">
    <location>
        <begin position="44"/>
        <end position="384"/>
    </location>
</feature>
<feature type="transmembrane region" description="Helical" evidence="1">
    <location>
        <begin position="174"/>
        <end position="191"/>
    </location>
</feature>
<feature type="transmembrane region" description="Helical" evidence="1">
    <location>
        <begin position="329"/>
        <end position="347"/>
    </location>
</feature>
<keyword evidence="3" id="KW-0012">Acyltransferase</keyword>
<keyword evidence="1" id="KW-1133">Transmembrane helix</keyword>
<dbReference type="PANTHER" id="PTHR23028">
    <property type="entry name" value="ACETYLTRANSFERASE"/>
    <property type="match status" value="1"/>
</dbReference>
<dbReference type="GO" id="GO:0016747">
    <property type="term" value="F:acyltransferase activity, transferring groups other than amino-acyl groups"/>
    <property type="evidence" value="ECO:0007669"/>
    <property type="project" value="InterPro"/>
</dbReference>
<feature type="transmembrane region" description="Helical" evidence="1">
    <location>
        <begin position="127"/>
        <end position="154"/>
    </location>
</feature>
<name>A0A917P350_9ACTN</name>
<feature type="transmembrane region" description="Helical" evidence="1">
    <location>
        <begin position="241"/>
        <end position="262"/>
    </location>
</feature>
<dbReference type="Pfam" id="PF01757">
    <property type="entry name" value="Acyl_transf_3"/>
    <property type="match status" value="1"/>
</dbReference>
<dbReference type="RefSeq" id="WP_189315638.1">
    <property type="nucleotide sequence ID" value="NZ_BMQA01000040.1"/>
</dbReference>
<reference evidence="3" key="1">
    <citation type="journal article" date="2014" name="Int. J. Syst. Evol. Microbiol.">
        <title>Complete genome sequence of Corynebacterium casei LMG S-19264T (=DSM 44701T), isolated from a smear-ripened cheese.</title>
        <authorList>
            <consortium name="US DOE Joint Genome Institute (JGI-PGF)"/>
            <person name="Walter F."/>
            <person name="Albersmeier A."/>
            <person name="Kalinowski J."/>
            <person name="Ruckert C."/>
        </authorList>
    </citation>
    <scope>NUCLEOTIDE SEQUENCE</scope>
    <source>
        <strain evidence="3">JCM 3086</strain>
    </source>
</reference>
<dbReference type="EMBL" id="BMQA01000040">
    <property type="protein sequence ID" value="GGJ51443.1"/>
    <property type="molecule type" value="Genomic_DNA"/>
</dbReference>
<organism evidence="3 4">
    <name type="scientific">Streptomyces brasiliensis</name>
    <dbReference type="NCBI Taxonomy" id="1954"/>
    <lineage>
        <taxon>Bacteria</taxon>
        <taxon>Bacillati</taxon>
        <taxon>Actinomycetota</taxon>
        <taxon>Actinomycetes</taxon>
        <taxon>Kitasatosporales</taxon>
        <taxon>Streptomycetaceae</taxon>
        <taxon>Streptomyces</taxon>
    </lineage>
</organism>
<keyword evidence="1" id="KW-0812">Transmembrane</keyword>